<dbReference type="CDD" id="cd14275">
    <property type="entry name" value="UBA_EF-Ts"/>
    <property type="match status" value="1"/>
</dbReference>
<accession>A0AA36FJ39</accession>
<dbReference type="FunFam" id="1.10.8.10:FF:000031">
    <property type="entry name" value="Elongation factor Ts, mitochondrial"/>
    <property type="match status" value="1"/>
</dbReference>
<dbReference type="Pfam" id="PF00889">
    <property type="entry name" value="EF_TS"/>
    <property type="match status" value="1"/>
</dbReference>
<sequence>MKEERKKERKGNKKEKRKKESITVFNILTGPHRIIVVSSNRYFVDSPKGEMLITTRTSLMAKAMQLLYQGQLFHSSCLRAASVDKKLLSALRKKTGFTFVNCKKALEKFGSDIEQAEAWLKEQAQKEGWQKALKLQGRQMSQGLVAVMLRENSATMIELNCETDFVARNEKFQELVKNLSTCCQDYFNNSAQNKTLLNKEQVNQIVHGSNTLGDKVAKEVGNIGENMALRRAAYLQTALSPSTWLGSYVHSTQGLAKVTDCAVGKFAAIVTIKPTSDEVPEQNVVEAGQRLAQHIVGMNPTKVGNPDCDEPHADKDQENVLIFQEFLLDSSKTVGQYLSDMSITVQDFVRFECGEVLAEEESNKETVATAAASSS</sequence>
<dbReference type="GO" id="GO:0070125">
    <property type="term" value="P:mitochondrial translational elongation"/>
    <property type="evidence" value="ECO:0007669"/>
    <property type="project" value="TreeGrafter"/>
</dbReference>
<evidence type="ECO:0000256" key="1">
    <source>
        <dbReference type="ARBA" id="ARBA00005532"/>
    </source>
</evidence>
<dbReference type="GO" id="GO:0003746">
    <property type="term" value="F:translation elongation factor activity"/>
    <property type="evidence" value="ECO:0007669"/>
    <property type="project" value="UniProtKB-UniRule"/>
</dbReference>
<evidence type="ECO:0000259" key="7">
    <source>
        <dbReference type="Pfam" id="PF00889"/>
    </source>
</evidence>
<gene>
    <name evidence="8" type="ORF">OCTVUL_1B017929</name>
</gene>
<evidence type="ECO:0000256" key="3">
    <source>
        <dbReference type="ARBA" id="ARBA00022917"/>
    </source>
</evidence>
<dbReference type="Pfam" id="PF25025">
    <property type="entry name" value="EF-Ts_N"/>
    <property type="match status" value="1"/>
</dbReference>
<dbReference type="PROSITE" id="PS01127">
    <property type="entry name" value="EF_TS_2"/>
    <property type="match status" value="1"/>
</dbReference>
<dbReference type="EMBL" id="OX597835">
    <property type="protein sequence ID" value="CAI9738919.1"/>
    <property type="molecule type" value="Genomic_DNA"/>
</dbReference>
<dbReference type="PANTHER" id="PTHR11741">
    <property type="entry name" value="ELONGATION FACTOR TS"/>
    <property type="match status" value="1"/>
</dbReference>
<dbReference type="NCBIfam" id="TIGR00116">
    <property type="entry name" value="tsf"/>
    <property type="match status" value="1"/>
</dbReference>
<dbReference type="InterPro" id="IPR014039">
    <property type="entry name" value="Transl_elong_EFTs/EF1B_dimer"/>
</dbReference>
<evidence type="ECO:0000313" key="9">
    <source>
        <dbReference type="Proteomes" id="UP001162480"/>
    </source>
</evidence>
<keyword evidence="4 5" id="KW-0496">Mitochondrion</keyword>
<keyword evidence="2 5" id="KW-0251">Elongation factor</keyword>
<dbReference type="Proteomes" id="UP001162480">
    <property type="component" value="Chromosome 22"/>
</dbReference>
<organism evidence="8 9">
    <name type="scientific">Octopus vulgaris</name>
    <name type="common">Common octopus</name>
    <dbReference type="NCBI Taxonomy" id="6645"/>
    <lineage>
        <taxon>Eukaryota</taxon>
        <taxon>Metazoa</taxon>
        <taxon>Spiralia</taxon>
        <taxon>Lophotrochozoa</taxon>
        <taxon>Mollusca</taxon>
        <taxon>Cephalopoda</taxon>
        <taxon>Coleoidea</taxon>
        <taxon>Octopodiformes</taxon>
        <taxon>Octopoda</taxon>
        <taxon>Incirrata</taxon>
        <taxon>Octopodidae</taxon>
        <taxon>Octopus</taxon>
    </lineage>
</organism>
<dbReference type="PANTHER" id="PTHR11741:SF0">
    <property type="entry name" value="ELONGATION FACTOR TS, MITOCHONDRIAL"/>
    <property type="match status" value="1"/>
</dbReference>
<dbReference type="Gene3D" id="3.30.479.20">
    <property type="entry name" value="Elongation factor Ts, dimerisation domain"/>
    <property type="match status" value="2"/>
</dbReference>
<dbReference type="HAMAP" id="MF_00050">
    <property type="entry name" value="EF_Ts"/>
    <property type="match status" value="1"/>
</dbReference>
<comment type="similarity">
    <text evidence="1 5 6">Belongs to the EF-Ts family.</text>
</comment>
<dbReference type="Gene3D" id="1.10.8.10">
    <property type="entry name" value="DNA helicase RuvA subunit, C-terminal domain"/>
    <property type="match status" value="1"/>
</dbReference>
<dbReference type="AlphaFoldDB" id="A0AA36FJ39"/>
<keyword evidence="9" id="KW-1185">Reference proteome</keyword>
<dbReference type="SUPFAM" id="SSF46934">
    <property type="entry name" value="UBA-like"/>
    <property type="match status" value="1"/>
</dbReference>
<feature type="domain" description="Translation elongation factor EFTs/EF1B dimerisation" evidence="7">
    <location>
        <begin position="154"/>
        <end position="315"/>
    </location>
</feature>
<evidence type="ECO:0000256" key="4">
    <source>
        <dbReference type="ARBA" id="ARBA00023128"/>
    </source>
</evidence>
<evidence type="ECO:0000256" key="5">
    <source>
        <dbReference type="HAMAP-Rule" id="MF_03135"/>
    </source>
</evidence>
<protein>
    <recommendedName>
        <fullName evidence="5">Elongation factor Ts, mitochondrial</fullName>
        <shortName evidence="5">EF-Ts</shortName>
        <shortName evidence="5">EF-TsMt</shortName>
    </recommendedName>
</protein>
<dbReference type="GO" id="GO:0005739">
    <property type="term" value="C:mitochondrion"/>
    <property type="evidence" value="ECO:0007669"/>
    <property type="project" value="UniProtKB-SubCell"/>
</dbReference>
<dbReference type="InterPro" id="IPR018101">
    <property type="entry name" value="Transl_elong_Ts_CS"/>
</dbReference>
<comment type="function">
    <text evidence="5 6">Associates with the EF-Tu.GDP complex and induces the exchange of GDP to GTP. It remains bound to the aminoacyl-tRNA.EF-Tu.GTP complex up to the GTP hydrolysis stage on the ribosome.</text>
</comment>
<evidence type="ECO:0000313" key="8">
    <source>
        <dbReference type="EMBL" id="CAI9738919.1"/>
    </source>
</evidence>
<keyword evidence="3 5" id="KW-0648">Protein biosynthesis</keyword>
<proteinExistence type="inferred from homology"/>
<dbReference type="InterPro" id="IPR009060">
    <property type="entry name" value="UBA-like_sf"/>
</dbReference>
<comment type="subcellular location">
    <subcellularLocation>
        <location evidence="5">Mitochondrion</location>
    </subcellularLocation>
</comment>
<dbReference type="InterPro" id="IPR001816">
    <property type="entry name" value="Transl_elong_EFTs/EF1B"/>
</dbReference>
<reference evidence="8" key="1">
    <citation type="submission" date="2023-08" db="EMBL/GenBank/DDBJ databases">
        <authorList>
            <person name="Alioto T."/>
            <person name="Alioto T."/>
            <person name="Gomez Garrido J."/>
        </authorList>
    </citation>
    <scope>NUCLEOTIDE SEQUENCE</scope>
</reference>
<evidence type="ECO:0000256" key="2">
    <source>
        <dbReference type="ARBA" id="ARBA00022768"/>
    </source>
</evidence>
<dbReference type="SUPFAM" id="SSF54713">
    <property type="entry name" value="Elongation factor Ts (EF-Ts), dimerisation domain"/>
    <property type="match status" value="2"/>
</dbReference>
<name>A0AA36FJ39_OCTVU</name>
<dbReference type="InterPro" id="IPR036402">
    <property type="entry name" value="EF-Ts_dimer_sf"/>
</dbReference>
<evidence type="ECO:0000256" key="6">
    <source>
        <dbReference type="RuleBase" id="RU000642"/>
    </source>
</evidence>